<protein>
    <submittedName>
        <fullName evidence="7">Rne/Rng family ribonuclease</fullName>
    </submittedName>
</protein>
<dbReference type="InterPro" id="IPR003029">
    <property type="entry name" value="S1_domain"/>
</dbReference>
<dbReference type="SUPFAM" id="SSF50249">
    <property type="entry name" value="Nucleic acid-binding proteins"/>
    <property type="match status" value="1"/>
</dbReference>
<dbReference type="NCBIfam" id="TIGR00757">
    <property type="entry name" value="RNaseEG"/>
    <property type="match status" value="1"/>
</dbReference>
<dbReference type="CDD" id="cd04453">
    <property type="entry name" value="S1_RNase_E"/>
    <property type="match status" value="1"/>
</dbReference>
<keyword evidence="8" id="KW-1185">Reference proteome</keyword>
<dbReference type="PANTHER" id="PTHR30001:SF0">
    <property type="entry name" value="RIBONUCLEASE G"/>
    <property type="match status" value="1"/>
</dbReference>
<dbReference type="InterPro" id="IPR012340">
    <property type="entry name" value="NA-bd_OB-fold"/>
</dbReference>
<evidence type="ECO:0000313" key="8">
    <source>
        <dbReference type="Proteomes" id="UP001231941"/>
    </source>
</evidence>
<evidence type="ECO:0000256" key="4">
    <source>
        <dbReference type="ARBA" id="ARBA00022842"/>
    </source>
</evidence>
<comment type="cofactor">
    <cofactor evidence="1">
        <name>Mg(2+)</name>
        <dbReference type="ChEBI" id="CHEBI:18420"/>
    </cofactor>
</comment>
<dbReference type="SMART" id="SM00316">
    <property type="entry name" value="S1"/>
    <property type="match status" value="1"/>
</dbReference>
<dbReference type="PANTHER" id="PTHR30001">
    <property type="entry name" value="RIBONUCLEASE"/>
    <property type="match status" value="1"/>
</dbReference>
<evidence type="ECO:0000256" key="5">
    <source>
        <dbReference type="ARBA" id="ARBA00022884"/>
    </source>
</evidence>
<dbReference type="InterPro" id="IPR019307">
    <property type="entry name" value="RNA-bd_AU-1/RNase_E/G"/>
</dbReference>
<keyword evidence="2" id="KW-0479">Metal-binding</keyword>
<comment type="caution">
    <text evidence="7">The sequence shown here is derived from an EMBL/GenBank/DDBJ whole genome shotgun (WGS) entry which is preliminary data.</text>
</comment>
<dbReference type="Gene3D" id="2.40.50.140">
    <property type="entry name" value="Nucleic acid-binding proteins"/>
    <property type="match status" value="1"/>
</dbReference>
<sequence length="407" mass="46949">MKRIVIHYENDLTEVVYMEDGELIEYYSEKSQDRQSVANIYKGKIVNVLPGMEAAFVDIGKGKNAFLHRDDLLPIHLEKKPKIKPPIQELVHLGQELMVQIYKEPIGKKGAKITTHFNIPGRYVVYMPNGNYVAVSRKVESEIERERLKSIGEEIRLDEEGLILRTVSENVKADVLKKDIDEIREIWKEIKNGFEAYSAPAELYHELGISLRIIRDLFTQDVQEIIIDNAHKAKVIRKFVHHISPSLVDRVKVYESNAQSIFEFHNIIKEVEHFFKSKIWLDNGGYIVVDETEALTVIDVNTGKYIGSVDLEETVYKTNLEAAETIAKLIRLRDIGGIIIVDFIDMQIQEHRNEIIQKLNNLIQHDRTKTTVIGWTNLGLLEMTRKKARNITKSPIKVCPTCHRMIK</sequence>
<keyword evidence="4" id="KW-0460">Magnesium</keyword>
<proteinExistence type="predicted"/>
<feature type="domain" description="S1 motif" evidence="6">
    <location>
        <begin position="38"/>
        <end position="116"/>
    </location>
</feature>
<evidence type="ECO:0000256" key="3">
    <source>
        <dbReference type="ARBA" id="ARBA00022801"/>
    </source>
</evidence>
<evidence type="ECO:0000256" key="1">
    <source>
        <dbReference type="ARBA" id="ARBA00001946"/>
    </source>
</evidence>
<dbReference type="EMBL" id="JAVAMP010000001">
    <property type="protein sequence ID" value="MDP5272735.1"/>
    <property type="molecule type" value="Genomic_DNA"/>
</dbReference>
<dbReference type="Pfam" id="PF10150">
    <property type="entry name" value="RNase_E_G"/>
    <property type="match status" value="1"/>
</dbReference>
<dbReference type="Proteomes" id="UP001231941">
    <property type="component" value="Unassembled WGS sequence"/>
</dbReference>
<gene>
    <name evidence="7" type="ORF">Q5Y73_01310</name>
</gene>
<dbReference type="InterPro" id="IPR004659">
    <property type="entry name" value="RNase_E/G"/>
</dbReference>
<reference evidence="7 8" key="1">
    <citation type="submission" date="2023-08" db="EMBL/GenBank/DDBJ databases">
        <authorList>
            <person name="Park J.-S."/>
        </authorList>
    </citation>
    <scope>NUCLEOTIDE SEQUENCE [LARGE SCALE GENOMIC DNA]</scope>
    <source>
        <strain evidence="7 8">2205SS18-9</strain>
    </source>
</reference>
<keyword evidence="3" id="KW-0378">Hydrolase</keyword>
<accession>A0ABT9ITS5</accession>
<keyword evidence="5" id="KW-0694">RNA-binding</keyword>
<evidence type="ECO:0000256" key="2">
    <source>
        <dbReference type="ARBA" id="ARBA00022723"/>
    </source>
</evidence>
<name>A0ABT9ITS5_9BACL</name>
<organism evidence="7 8">
    <name type="scientific">Chengkuizengella axinellae</name>
    <dbReference type="NCBI Taxonomy" id="3064388"/>
    <lineage>
        <taxon>Bacteria</taxon>
        <taxon>Bacillati</taxon>
        <taxon>Bacillota</taxon>
        <taxon>Bacilli</taxon>
        <taxon>Bacillales</taxon>
        <taxon>Paenibacillaceae</taxon>
        <taxon>Chengkuizengella</taxon>
    </lineage>
</organism>
<dbReference type="RefSeq" id="WP_305990044.1">
    <property type="nucleotide sequence ID" value="NZ_JAVAMP010000001.1"/>
</dbReference>
<evidence type="ECO:0000259" key="6">
    <source>
        <dbReference type="PROSITE" id="PS50126"/>
    </source>
</evidence>
<evidence type="ECO:0000313" key="7">
    <source>
        <dbReference type="EMBL" id="MDP5272735.1"/>
    </source>
</evidence>
<dbReference type="PROSITE" id="PS50126">
    <property type="entry name" value="S1"/>
    <property type="match status" value="1"/>
</dbReference>